<gene>
    <name evidence="7" type="ORF">GX50_08825</name>
</gene>
<dbReference type="VEuPathDB" id="FungiDB:EMCG_07162"/>
<name>A0A2B7Z5M5_9EURO</name>
<evidence type="ECO:0000256" key="1">
    <source>
        <dbReference type="ARBA" id="ARBA00004141"/>
    </source>
</evidence>
<dbReference type="SUPFAM" id="SSF161098">
    <property type="entry name" value="MetI-like"/>
    <property type="match status" value="1"/>
</dbReference>
<sequence length="502" mass="55502">MGRPVILYSLGSSAILCTAISTIVNGVFAASFEHAVFGKALLAYMAVVLTAISSIALGLLLVSFTRNTARDRQFWKSWRGFTFTLLGGVLCITLVFVAIALRWCDSELRGEDATRIPRHTRELYSAWCGVWAVAIIFQILFYVCLALPPDYRTNWGSGSISSIASGTASFLRPKGRRYTRPTERRPSATVQSVASSEHKHPPSTPANSHHDPERKDSKSPLHSGPILPNSHILQHVQQHNSTHSDQQIQDSKPHKAALPLERSRSPLEQEHTFDQWDTSSVPRDICDALLQSTLQNTSTTNRNNKPNKKVNSINSYKPTPRPNSRASSFASTTTTIVPSKIYPQRRQSARPRWTPRKDSILPESPTLTSLSFSLPSSPCTCAFPYTPHFPSAPYLRQQLHQYPYDFYKPLPRPKFPPRQRAHSFEDHIHPLFRSSSPDPPPVTTRGTVVTASPVAGQTISKKALSRIKSGSFSSLPASSSPLAKAEVMVGWDVGGDGVDESE</sequence>
<dbReference type="STRING" id="73230.A0A2B7Z5M5"/>
<dbReference type="AlphaFoldDB" id="A0A2B7Z5M5"/>
<evidence type="ECO:0000256" key="5">
    <source>
        <dbReference type="SAM" id="MobiDB-lite"/>
    </source>
</evidence>
<protein>
    <submittedName>
        <fullName evidence="7">Uncharacterized protein</fullName>
    </submittedName>
</protein>
<dbReference type="Proteomes" id="UP000226031">
    <property type="component" value="Unassembled WGS sequence"/>
</dbReference>
<feature type="transmembrane region" description="Helical" evidence="6">
    <location>
        <begin position="6"/>
        <end position="29"/>
    </location>
</feature>
<evidence type="ECO:0000256" key="4">
    <source>
        <dbReference type="ARBA" id="ARBA00023136"/>
    </source>
</evidence>
<feature type="transmembrane region" description="Helical" evidence="6">
    <location>
        <begin position="81"/>
        <end position="103"/>
    </location>
</feature>
<dbReference type="EMBL" id="PDND01000452">
    <property type="protein sequence ID" value="PGH28438.1"/>
    <property type="molecule type" value="Genomic_DNA"/>
</dbReference>
<dbReference type="GO" id="GO:0016020">
    <property type="term" value="C:membrane"/>
    <property type="evidence" value="ECO:0007669"/>
    <property type="project" value="UniProtKB-SubCell"/>
</dbReference>
<organism evidence="7 8">
    <name type="scientific">[Emmonsia] crescens</name>
    <dbReference type="NCBI Taxonomy" id="73230"/>
    <lineage>
        <taxon>Eukaryota</taxon>
        <taxon>Fungi</taxon>
        <taxon>Dikarya</taxon>
        <taxon>Ascomycota</taxon>
        <taxon>Pezizomycotina</taxon>
        <taxon>Eurotiomycetes</taxon>
        <taxon>Eurotiomycetidae</taxon>
        <taxon>Onygenales</taxon>
        <taxon>Ajellomycetaceae</taxon>
        <taxon>Emergomyces</taxon>
    </lineage>
</organism>
<feature type="region of interest" description="Disordered" evidence="5">
    <location>
        <begin position="174"/>
        <end position="228"/>
    </location>
</feature>
<evidence type="ECO:0000256" key="2">
    <source>
        <dbReference type="ARBA" id="ARBA00022692"/>
    </source>
</evidence>
<proteinExistence type="predicted"/>
<evidence type="ECO:0000313" key="7">
    <source>
        <dbReference type="EMBL" id="PGH28438.1"/>
    </source>
</evidence>
<feature type="compositionally biased region" description="Low complexity" evidence="5">
    <location>
        <begin position="324"/>
        <end position="335"/>
    </location>
</feature>
<evidence type="ECO:0000256" key="3">
    <source>
        <dbReference type="ARBA" id="ARBA00022989"/>
    </source>
</evidence>
<evidence type="ECO:0000256" key="6">
    <source>
        <dbReference type="SAM" id="Phobius"/>
    </source>
</evidence>
<reference evidence="7 8" key="1">
    <citation type="submission" date="2017-10" db="EMBL/GenBank/DDBJ databases">
        <title>Comparative genomics in systemic dimorphic fungi from Ajellomycetaceae.</title>
        <authorList>
            <person name="Munoz J.F."/>
            <person name="Mcewen J.G."/>
            <person name="Clay O.K."/>
            <person name="Cuomo C.A."/>
        </authorList>
    </citation>
    <scope>NUCLEOTIDE SEQUENCE [LARGE SCALE GENOMIC DNA]</scope>
    <source>
        <strain evidence="7 8">UAMH4076</strain>
    </source>
</reference>
<feature type="non-terminal residue" evidence="7">
    <location>
        <position position="502"/>
    </location>
</feature>
<feature type="region of interest" description="Disordered" evidence="5">
    <location>
        <begin position="296"/>
        <end position="361"/>
    </location>
</feature>
<keyword evidence="3 6" id="KW-1133">Transmembrane helix</keyword>
<feature type="transmembrane region" description="Helical" evidence="6">
    <location>
        <begin position="41"/>
        <end position="61"/>
    </location>
</feature>
<comment type="subcellular location">
    <subcellularLocation>
        <location evidence="1">Membrane</location>
        <topology evidence="1">Multi-pass membrane protein</topology>
    </subcellularLocation>
</comment>
<keyword evidence="2 6" id="KW-0812">Transmembrane</keyword>
<accession>A0A2B7Z5M5</accession>
<feature type="transmembrane region" description="Helical" evidence="6">
    <location>
        <begin position="124"/>
        <end position="148"/>
    </location>
</feature>
<evidence type="ECO:0000313" key="8">
    <source>
        <dbReference type="Proteomes" id="UP000226031"/>
    </source>
</evidence>
<comment type="caution">
    <text evidence="7">The sequence shown here is derived from an EMBL/GenBank/DDBJ whole genome shotgun (WGS) entry which is preliminary data.</text>
</comment>
<feature type="compositionally biased region" description="Basic and acidic residues" evidence="5">
    <location>
        <begin position="208"/>
        <end position="219"/>
    </location>
</feature>
<keyword evidence="8" id="KW-1185">Reference proteome</keyword>
<dbReference type="InterPro" id="IPR035906">
    <property type="entry name" value="MetI-like_sf"/>
</dbReference>
<keyword evidence="4 6" id="KW-0472">Membrane</keyword>